<reference evidence="2 3" key="1">
    <citation type="submission" date="2020-02" db="EMBL/GenBank/DDBJ databases">
        <title>Draft genome sequence of Haematococcus lacustris strain NIES-144.</title>
        <authorList>
            <person name="Morimoto D."/>
            <person name="Nakagawa S."/>
            <person name="Yoshida T."/>
            <person name="Sawayama S."/>
        </authorList>
    </citation>
    <scope>NUCLEOTIDE SEQUENCE [LARGE SCALE GENOMIC DNA]</scope>
    <source>
        <strain evidence="2 3">NIES-144</strain>
    </source>
</reference>
<comment type="caution">
    <text evidence="2">The sequence shown here is derived from an EMBL/GenBank/DDBJ whole genome shotgun (WGS) entry which is preliminary data.</text>
</comment>
<organism evidence="2 3">
    <name type="scientific">Haematococcus lacustris</name>
    <name type="common">Green alga</name>
    <name type="synonym">Haematococcus pluvialis</name>
    <dbReference type="NCBI Taxonomy" id="44745"/>
    <lineage>
        <taxon>Eukaryota</taxon>
        <taxon>Viridiplantae</taxon>
        <taxon>Chlorophyta</taxon>
        <taxon>core chlorophytes</taxon>
        <taxon>Chlorophyceae</taxon>
        <taxon>CS clade</taxon>
        <taxon>Chlamydomonadales</taxon>
        <taxon>Haematococcaceae</taxon>
        <taxon>Haematococcus</taxon>
    </lineage>
</organism>
<evidence type="ECO:0000313" key="2">
    <source>
        <dbReference type="EMBL" id="GFH33522.1"/>
    </source>
</evidence>
<gene>
    <name evidence="2" type="ORF">HaLaN_32906</name>
</gene>
<evidence type="ECO:0000313" key="3">
    <source>
        <dbReference type="Proteomes" id="UP000485058"/>
    </source>
</evidence>
<evidence type="ECO:0000256" key="1">
    <source>
        <dbReference type="SAM" id="MobiDB-lite"/>
    </source>
</evidence>
<dbReference type="Proteomes" id="UP000485058">
    <property type="component" value="Unassembled WGS sequence"/>
</dbReference>
<feature type="non-terminal residue" evidence="2">
    <location>
        <position position="302"/>
    </location>
</feature>
<name>A0A6A0AL44_HAELA</name>
<sequence length="302" mass="34051">AKALKVPEQLLEAFLVTQQVRQKGRNSRGEVEVPPIPAQLSSDITVKTVMQCVCRYPGSPEEVLASALQRESWMPPPLFVSLLGVNQGQKLRVSWLYMQNTEKALNALAERLPMADARKEAEEQRTLKDRPASRLRSSTEPEVPREPEQVYKNPGYRKPPQKIFKPHEVKEFQQYVLTHSYGIIELDPEYVAGELQVWAMVTLKDYGAVIFEKSKVDAQGEFVREGESYSVKGYRATPDPHVGTDFGTGQRLQLYFTTPNADGTLPDDVTMAALNDPFCWALFNSLSAEDKTRHLLAIEVTK</sequence>
<proteinExistence type="predicted"/>
<feature type="compositionally biased region" description="Basic and acidic residues" evidence="1">
    <location>
        <begin position="117"/>
        <end position="149"/>
    </location>
</feature>
<protein>
    <submittedName>
        <fullName evidence="2">Uncharacterized protein</fullName>
    </submittedName>
</protein>
<dbReference type="AlphaFoldDB" id="A0A6A0AL44"/>
<feature type="non-terminal residue" evidence="2">
    <location>
        <position position="1"/>
    </location>
</feature>
<accession>A0A6A0AL44</accession>
<keyword evidence="3" id="KW-1185">Reference proteome</keyword>
<dbReference type="EMBL" id="BLLF01008791">
    <property type="protein sequence ID" value="GFH33522.1"/>
    <property type="molecule type" value="Genomic_DNA"/>
</dbReference>
<feature type="region of interest" description="Disordered" evidence="1">
    <location>
        <begin position="117"/>
        <end position="157"/>
    </location>
</feature>